<evidence type="ECO:0000256" key="9">
    <source>
        <dbReference type="ARBA" id="ARBA00047899"/>
    </source>
</evidence>
<dbReference type="Gene3D" id="3.30.200.20">
    <property type="entry name" value="Phosphorylase Kinase, domain 1"/>
    <property type="match status" value="1"/>
</dbReference>
<gene>
    <name evidence="13 14" type="primary">Smok3c</name>
</gene>
<keyword evidence="15" id="KW-1185">Reference proteome</keyword>
<keyword evidence="5" id="KW-0418">Kinase</keyword>
<accession>A0A087WSF2</accession>
<dbReference type="PANTHER" id="PTHR24346">
    <property type="entry name" value="MAP/MICROTUBULE AFFINITY-REGULATING KINASE"/>
    <property type="match status" value="1"/>
</dbReference>
<evidence type="ECO:0000256" key="4">
    <source>
        <dbReference type="ARBA" id="ARBA00022741"/>
    </source>
</evidence>
<dbReference type="SMR" id="A0A087WSF2"/>
<comment type="catalytic activity">
    <reaction evidence="10">
        <text>L-seryl-[protein] + ATP = O-phospho-L-seryl-[protein] + ADP + H(+)</text>
        <dbReference type="Rhea" id="RHEA:17989"/>
        <dbReference type="Rhea" id="RHEA-COMP:9863"/>
        <dbReference type="Rhea" id="RHEA-COMP:11604"/>
        <dbReference type="ChEBI" id="CHEBI:15378"/>
        <dbReference type="ChEBI" id="CHEBI:29999"/>
        <dbReference type="ChEBI" id="CHEBI:30616"/>
        <dbReference type="ChEBI" id="CHEBI:83421"/>
        <dbReference type="ChEBI" id="CHEBI:456216"/>
        <dbReference type="EC" id="2.7.11.1"/>
    </reaction>
</comment>
<dbReference type="PROSITE" id="PS50011">
    <property type="entry name" value="PROTEIN_KINASE_DOM"/>
    <property type="match status" value="1"/>
</dbReference>
<dbReference type="CDD" id="cd14337">
    <property type="entry name" value="UBA_MARK_Par1"/>
    <property type="match status" value="1"/>
</dbReference>
<dbReference type="CDD" id="cd14003">
    <property type="entry name" value="STKc_AMPK-like"/>
    <property type="match status" value="1"/>
</dbReference>
<evidence type="ECO:0000256" key="7">
    <source>
        <dbReference type="ARBA" id="ARBA00037391"/>
    </source>
</evidence>
<dbReference type="RefSeq" id="NP_001297632.1">
    <property type="nucleotide sequence ID" value="NM_001310703.1"/>
</dbReference>
<feature type="domain" description="Protein kinase" evidence="12">
    <location>
        <begin position="28"/>
        <end position="276"/>
    </location>
</feature>
<dbReference type="Gene3D" id="1.10.510.10">
    <property type="entry name" value="Transferase(Phosphotransferase) domain 1"/>
    <property type="match status" value="1"/>
</dbReference>
<evidence type="ECO:0000256" key="2">
    <source>
        <dbReference type="ARBA" id="ARBA00022527"/>
    </source>
</evidence>
<reference evidence="13" key="2">
    <citation type="journal article" date="2011" name="PLoS Biol.">
        <title>Modernizing reference genome assemblies.</title>
        <authorList>
            <person name="Church D.M."/>
            <person name="Schneider V.A."/>
            <person name="Graves T."/>
            <person name="Auger K."/>
            <person name="Cunningham F."/>
            <person name="Bouk N."/>
            <person name="Chen H.C."/>
            <person name="Agarwala R."/>
            <person name="McLaren W.M."/>
            <person name="Ritchie G.R."/>
            <person name="Albracht D."/>
            <person name="Kremitzki M."/>
            <person name="Rock S."/>
            <person name="Kotkiewicz H."/>
            <person name="Kremitzki C."/>
            <person name="Wollam A."/>
            <person name="Trani L."/>
            <person name="Fulton L."/>
            <person name="Fulton R."/>
            <person name="Matthews L."/>
            <person name="Whitehead S."/>
            <person name="Chow W."/>
            <person name="Torrance J."/>
            <person name="Dunn M."/>
            <person name="Harden G."/>
            <person name="Threadgold G."/>
            <person name="Wood J."/>
            <person name="Collins J."/>
            <person name="Heath P."/>
            <person name="Griffiths G."/>
            <person name="Pelan S."/>
            <person name="Grafham D."/>
            <person name="Eichler E.E."/>
            <person name="Weinstock G."/>
            <person name="Mardis E.R."/>
            <person name="Wilson R.K."/>
            <person name="Howe K."/>
            <person name="Flicek P."/>
            <person name="Hubbard T."/>
        </authorList>
    </citation>
    <scope>NUCLEOTIDE SEQUENCE [LARGE SCALE GENOMIC DNA]</scope>
    <source>
        <strain evidence="13">C57BL/6J</strain>
    </source>
</reference>
<dbReference type="InterPro" id="IPR000719">
    <property type="entry name" value="Prot_kinase_dom"/>
</dbReference>
<dbReference type="HOGENOM" id="CLU_000288_157_7_1"/>
<dbReference type="Bgee" id="ENSMUSG00000075598">
    <property type="expression patterns" value="Expressed in testis and 2 other cell types or tissues"/>
</dbReference>
<dbReference type="GO" id="GO:0004674">
    <property type="term" value="F:protein serine/threonine kinase activity"/>
    <property type="evidence" value="ECO:0000318"/>
    <property type="project" value="GO_Central"/>
</dbReference>
<dbReference type="Ensembl" id="ENSMUST00000110967.4">
    <property type="protein sequence ID" value="ENSMUSP00000141020.2"/>
    <property type="gene ID" value="ENSMUSG00000075598.6"/>
</dbReference>
<dbReference type="PaxDb" id="10090-ENSMUSP00000141020"/>
<dbReference type="GO" id="GO:0005524">
    <property type="term" value="F:ATP binding"/>
    <property type="evidence" value="ECO:0007669"/>
    <property type="project" value="UniProtKB-KW"/>
</dbReference>
<comment type="similarity">
    <text evidence="8">Belongs to the protein kinase superfamily. CAMK Ser/Thr protein kinase family. Smok subfamily.</text>
</comment>
<evidence type="ECO:0000256" key="6">
    <source>
        <dbReference type="ARBA" id="ARBA00022840"/>
    </source>
</evidence>
<dbReference type="AlphaFoldDB" id="A0A087WSF2"/>
<dbReference type="PANTHER" id="PTHR24346:SF95">
    <property type="entry name" value="SPERM MOTILITY KINASE 3A"/>
    <property type="match status" value="1"/>
</dbReference>
<dbReference type="KEGG" id="mmu:622486"/>
<protein>
    <recommendedName>
        <fullName evidence="1">non-specific serine/threonine protein kinase</fullName>
        <ecNumber evidence="1">2.7.11.1</ecNumber>
    </recommendedName>
</protein>
<dbReference type="FunFam" id="3.30.200.20:FF:000003">
    <property type="entry name" value="Non-specific serine/threonine protein kinase"/>
    <property type="match status" value="1"/>
</dbReference>
<dbReference type="Proteomes" id="UP000000589">
    <property type="component" value="Chromosome 5"/>
</dbReference>
<dbReference type="Ensembl" id="ENSMUST00000178402.2">
    <property type="protein sequence ID" value="ENSMUSP00000140749.2"/>
    <property type="gene ID" value="ENSMUSG00000075598.6"/>
</dbReference>
<evidence type="ECO:0000313" key="14">
    <source>
        <dbReference type="MGI" id="MGI:3647925"/>
    </source>
</evidence>
<evidence type="ECO:0000259" key="12">
    <source>
        <dbReference type="PROSITE" id="PS50011"/>
    </source>
</evidence>
<evidence type="ECO:0000256" key="5">
    <source>
        <dbReference type="ARBA" id="ARBA00022777"/>
    </source>
</evidence>
<keyword evidence="6" id="KW-0067">ATP-binding</keyword>
<dbReference type="AGR" id="MGI:3647925"/>
<feature type="region of interest" description="Disordered" evidence="11">
    <location>
        <begin position="389"/>
        <end position="421"/>
    </location>
</feature>
<keyword evidence="2" id="KW-0723">Serine/threonine-protein kinase</keyword>
<evidence type="ECO:0000256" key="10">
    <source>
        <dbReference type="ARBA" id="ARBA00048679"/>
    </source>
</evidence>
<name>A0A087WSF2_MOUSE</name>
<dbReference type="Gene3D" id="1.10.8.10">
    <property type="entry name" value="DNA helicase RuvA subunit, C-terminal domain"/>
    <property type="match status" value="1"/>
</dbReference>
<dbReference type="GeneTree" id="ENSGT00940000160886"/>
<keyword evidence="3" id="KW-0808">Transferase</keyword>
<sequence length="504" mass="56509">MGPGSQQKSEKLRCKPPFSNMDGFHAQYVMLETIGHGGCATVKLAQHRLTGTHVAVKTIQKRGYWCILIMSEVDLLMMADHPNVISLLQVIETKKKVYLIMELCEGKSLYQHIRKAGYLQEHEARALFKQLLSAMNYCHNQGIVHRDLKPDNIMVEKDGKVKIIDFGLSTKVKPGQKLNLFCGTYPFSAPEVLLSTPYDGPKIDVWTLGVVLYFMVTGKIPFDACSIKRLVKRILAGKYSIPSRLSAELRDLLSLLMTANPKLRPTVAEVMVHPWVTEGSGVFPDPCEEQTPLKPDPAIVKAMGHIGFQAQDIEDSLRQRKFNQTMASYCLLKKQILKECDRPTRARPVNPSVTPFPSLVDTATTCLGLRRRENEPTCPWSSANRQVSVCGKSTSKKRDRRVSWPSVLGRPRHTAPTMDHTRTRTRSVPCICSMFCTVQPNSSEESTQGHTRASAADKPVRSRGWPRGIKGWTRMIGNAMRKLCCCIPSKETSHLGQNRVSPKK</sequence>
<dbReference type="CTD" id="622486"/>
<evidence type="ECO:0000313" key="15">
    <source>
        <dbReference type="Proteomes" id="UP000000589"/>
    </source>
</evidence>
<evidence type="ECO:0000313" key="13">
    <source>
        <dbReference type="Ensembl" id="ENSMUSP00000141020.2"/>
    </source>
</evidence>
<comment type="function">
    <text evidence="7">May play a role in sperm motility, especially in the regulation of flagellar function.</text>
</comment>
<dbReference type="PROSITE" id="PS00108">
    <property type="entry name" value="PROTEIN_KINASE_ST"/>
    <property type="match status" value="1"/>
</dbReference>
<proteinExistence type="inferred from homology"/>
<reference evidence="13 15" key="1">
    <citation type="journal article" date="2009" name="PLoS Biol.">
        <title>Lineage-specific biology revealed by a finished genome assembly of the mouse.</title>
        <authorList>
            <consortium name="Mouse Genome Sequencing Consortium"/>
            <person name="Church D.M."/>
            <person name="Goodstadt L."/>
            <person name="Hillier L.W."/>
            <person name="Zody M.C."/>
            <person name="Goldstein S."/>
            <person name="She X."/>
            <person name="Bult C.J."/>
            <person name="Agarwala R."/>
            <person name="Cherry J.L."/>
            <person name="DiCuccio M."/>
            <person name="Hlavina W."/>
            <person name="Kapustin Y."/>
            <person name="Meric P."/>
            <person name="Maglott D."/>
            <person name="Birtle Z."/>
            <person name="Marques A.C."/>
            <person name="Graves T."/>
            <person name="Zhou S."/>
            <person name="Teague B."/>
            <person name="Potamousis K."/>
            <person name="Churas C."/>
            <person name="Place M."/>
            <person name="Herschleb J."/>
            <person name="Runnheim R."/>
            <person name="Forrest D."/>
            <person name="Amos-Landgraf J."/>
            <person name="Schwartz D.C."/>
            <person name="Cheng Z."/>
            <person name="Lindblad-Toh K."/>
            <person name="Eichler E.E."/>
            <person name="Ponting C.P."/>
        </authorList>
    </citation>
    <scope>NUCLEOTIDE SEQUENCE [LARGE SCALE GENOMIC DNA]</scope>
    <source>
        <strain evidence="13 15">C57BL/6J</strain>
    </source>
</reference>
<dbReference type="InterPro" id="IPR011009">
    <property type="entry name" value="Kinase-like_dom_sf"/>
</dbReference>
<dbReference type="OMA" id="DLMTHIC"/>
<feature type="compositionally biased region" description="Polar residues" evidence="11">
    <location>
        <begin position="440"/>
        <end position="451"/>
    </location>
</feature>
<organism evidence="13 15">
    <name type="scientific">Mus musculus</name>
    <name type="common">Mouse</name>
    <dbReference type="NCBI Taxonomy" id="10090"/>
    <lineage>
        <taxon>Eukaryota</taxon>
        <taxon>Metazoa</taxon>
        <taxon>Chordata</taxon>
        <taxon>Craniata</taxon>
        <taxon>Vertebrata</taxon>
        <taxon>Euteleostomi</taxon>
        <taxon>Mammalia</taxon>
        <taxon>Eutheria</taxon>
        <taxon>Euarchontoglires</taxon>
        <taxon>Glires</taxon>
        <taxon>Rodentia</taxon>
        <taxon>Myomorpha</taxon>
        <taxon>Muroidea</taxon>
        <taxon>Muridae</taxon>
        <taxon>Murinae</taxon>
        <taxon>Mus</taxon>
        <taxon>Mus</taxon>
    </lineage>
</organism>
<dbReference type="RefSeq" id="XP_017176542.1">
    <property type="nucleotide sequence ID" value="XM_017321053.1"/>
</dbReference>
<evidence type="ECO:0000256" key="1">
    <source>
        <dbReference type="ARBA" id="ARBA00012513"/>
    </source>
</evidence>
<dbReference type="InterPro" id="IPR008271">
    <property type="entry name" value="Ser/Thr_kinase_AS"/>
</dbReference>
<dbReference type="eggNOG" id="KOG0586">
    <property type="taxonomic scope" value="Eukaryota"/>
</dbReference>
<dbReference type="SUPFAM" id="SSF56112">
    <property type="entry name" value="Protein kinase-like (PK-like)"/>
    <property type="match status" value="1"/>
</dbReference>
<evidence type="ECO:0000256" key="3">
    <source>
        <dbReference type="ARBA" id="ARBA00022679"/>
    </source>
</evidence>
<dbReference type="STRING" id="10090.ENSMUSP00000141020"/>
<reference evidence="13" key="3">
    <citation type="submission" date="2025-05" db="UniProtKB">
        <authorList>
            <consortium name="Ensembl"/>
        </authorList>
    </citation>
    <scope>IDENTIFICATION</scope>
    <source>
        <strain evidence="13">C57BL/6J</strain>
    </source>
</reference>
<dbReference type="BioGRID-ORCS" id="622486">
    <property type="hits" value="0 hits in 32 CRISPR screens"/>
</dbReference>
<dbReference type="GeneID" id="622486"/>
<evidence type="ECO:0000256" key="8">
    <source>
        <dbReference type="ARBA" id="ARBA00038181"/>
    </source>
</evidence>
<dbReference type="MGI" id="MGI:3647925">
    <property type="gene designation" value="Smok3c"/>
</dbReference>
<dbReference type="Pfam" id="PF00069">
    <property type="entry name" value="Pkinase"/>
    <property type="match status" value="1"/>
</dbReference>
<dbReference type="FunFam" id="1.10.8.10:FF:000005">
    <property type="entry name" value="Non-specific serine/threonine protein kinase"/>
    <property type="match status" value="1"/>
</dbReference>
<feature type="region of interest" description="Disordered" evidence="11">
    <location>
        <begin position="440"/>
        <end position="467"/>
    </location>
</feature>
<dbReference type="EC" id="2.7.11.1" evidence="1"/>
<comment type="catalytic activity">
    <reaction evidence="9">
        <text>L-threonyl-[protein] + ATP = O-phospho-L-threonyl-[protein] + ADP + H(+)</text>
        <dbReference type="Rhea" id="RHEA:46608"/>
        <dbReference type="Rhea" id="RHEA-COMP:11060"/>
        <dbReference type="Rhea" id="RHEA-COMP:11605"/>
        <dbReference type="ChEBI" id="CHEBI:15378"/>
        <dbReference type="ChEBI" id="CHEBI:30013"/>
        <dbReference type="ChEBI" id="CHEBI:30616"/>
        <dbReference type="ChEBI" id="CHEBI:61977"/>
        <dbReference type="ChEBI" id="CHEBI:456216"/>
        <dbReference type="EC" id="2.7.11.1"/>
    </reaction>
</comment>
<dbReference type="SMART" id="SM00220">
    <property type="entry name" value="S_TKc"/>
    <property type="match status" value="1"/>
</dbReference>
<dbReference type="OrthoDB" id="9633915at2759"/>
<dbReference type="VEuPathDB" id="HostDB:ENSMUSG00000075598"/>
<evidence type="ECO:0000256" key="11">
    <source>
        <dbReference type="SAM" id="MobiDB-lite"/>
    </source>
</evidence>
<dbReference type="FunFam" id="1.10.510.10:FF:000592">
    <property type="entry name" value="CAMK family protein kinase"/>
    <property type="match status" value="1"/>
</dbReference>
<keyword evidence="4" id="KW-0547">Nucleotide-binding</keyword>